<reference evidence="2" key="1">
    <citation type="submission" date="2016-10" db="EMBL/GenBank/DDBJ databases">
        <authorList>
            <person name="Jeantristanb JTB J.-T."/>
            <person name="Ricardo R."/>
        </authorList>
    </citation>
    <scope>NUCLEOTIDE SEQUENCE [LARGE SCALE GENOMIC DNA]</scope>
</reference>
<dbReference type="Proteomes" id="UP000249723">
    <property type="component" value="Unassembled WGS sequence"/>
</dbReference>
<gene>
    <name evidence="1" type="ORF">BZ3500_MVSOF-1268-A1-R1_CHR3-1G06191</name>
</gene>
<accession>A0A2X0LG56</accession>
<dbReference type="EMBL" id="FMWP01000096">
    <property type="protein sequence ID" value="SCZ99652.1"/>
    <property type="molecule type" value="Genomic_DNA"/>
</dbReference>
<dbReference type="SUPFAM" id="SSF56219">
    <property type="entry name" value="DNase I-like"/>
    <property type="match status" value="1"/>
</dbReference>
<proteinExistence type="predicted"/>
<dbReference type="OrthoDB" id="78439at2759"/>
<organism evidence="1 2">
    <name type="scientific">Microbotryum saponariae</name>
    <dbReference type="NCBI Taxonomy" id="289078"/>
    <lineage>
        <taxon>Eukaryota</taxon>
        <taxon>Fungi</taxon>
        <taxon>Dikarya</taxon>
        <taxon>Basidiomycota</taxon>
        <taxon>Pucciniomycotina</taxon>
        <taxon>Microbotryomycetes</taxon>
        <taxon>Microbotryales</taxon>
        <taxon>Microbotryaceae</taxon>
        <taxon>Microbotryum</taxon>
    </lineage>
</organism>
<evidence type="ECO:0000313" key="1">
    <source>
        <dbReference type="EMBL" id="SCZ99652.1"/>
    </source>
</evidence>
<name>A0A2X0LG56_9BASI</name>
<evidence type="ECO:0000313" key="2">
    <source>
        <dbReference type="Proteomes" id="UP000249723"/>
    </source>
</evidence>
<dbReference type="Gene3D" id="3.60.10.10">
    <property type="entry name" value="Endonuclease/exonuclease/phosphatase"/>
    <property type="match status" value="1"/>
</dbReference>
<dbReference type="InterPro" id="IPR036691">
    <property type="entry name" value="Endo/exonu/phosph_ase_sf"/>
</dbReference>
<sequence length="330" mass="36820">MLATNKPVADVDSGRKLGRLPSSIDGSAGCAPDILRSVFRLEELDVEIINMYAPVQEDDHRDFFGLLYFNAPRPKILRILAGDLNDCPDVSVDRVSITDHAWTPVSHWQTLLSKIAFKALDTVRHVHPCTPAFTRPHYRGRGEERKICSWSRIDYILVQCSWANRLLSASTLFDAPCSDHRPVVATFALPTSNADAEPPLSLPSTSDFISRLNPMVFDNQDFVASIPGVVDEVYRRLEGTAPLGDVYDTALRAVAVAGHARYRSTRADMRQLRAESQSVMEALEARGEHMNEAERDAYALAKSRLDQLAVKEAVRMTACTRRKPPKAMCR</sequence>
<dbReference type="AlphaFoldDB" id="A0A2X0LG56"/>
<keyword evidence="2" id="KW-1185">Reference proteome</keyword>
<protein>
    <submittedName>
        <fullName evidence="1">BZ3500_MvSof-1268-A1-R1_Chr3-1g06191 protein</fullName>
    </submittedName>
</protein>